<dbReference type="EMBL" id="FNGU01000001">
    <property type="protein sequence ID" value="SDL21964.1"/>
    <property type="molecule type" value="Genomic_DNA"/>
</dbReference>
<evidence type="ECO:0000259" key="2">
    <source>
        <dbReference type="SMART" id="SM00909"/>
    </source>
</evidence>
<dbReference type="InterPro" id="IPR019606">
    <property type="entry name" value="GerMN"/>
</dbReference>
<evidence type="ECO:0000313" key="4">
    <source>
        <dbReference type="Proteomes" id="UP000182146"/>
    </source>
</evidence>
<name>A0A1G9IAU9_9BACT</name>
<dbReference type="AlphaFoldDB" id="A0A1G9IAU9"/>
<feature type="compositionally biased region" description="Polar residues" evidence="1">
    <location>
        <begin position="196"/>
        <end position="207"/>
    </location>
</feature>
<accession>A0A1G9IAU9</accession>
<feature type="domain" description="GerMN" evidence="2">
    <location>
        <begin position="81"/>
        <end position="169"/>
    </location>
</feature>
<dbReference type="OrthoDB" id="9809406at2"/>
<evidence type="ECO:0000313" key="3">
    <source>
        <dbReference type="EMBL" id="SDL21964.1"/>
    </source>
</evidence>
<gene>
    <name evidence="3" type="ORF">SAMN05660860_00068</name>
</gene>
<dbReference type="Proteomes" id="UP000182146">
    <property type="component" value="Unassembled WGS sequence"/>
</dbReference>
<dbReference type="RefSeq" id="WP_052446339.1">
    <property type="nucleotide sequence ID" value="NZ_FNGU01000001.1"/>
</dbReference>
<proteinExistence type="predicted"/>
<dbReference type="Pfam" id="PF10646">
    <property type="entry name" value="Germane"/>
    <property type="match status" value="1"/>
</dbReference>
<protein>
    <submittedName>
        <fullName evidence="3">Sporulation and spore germination</fullName>
    </submittedName>
</protein>
<organism evidence="3 4">
    <name type="scientific">Geoalkalibacter ferrihydriticus</name>
    <dbReference type="NCBI Taxonomy" id="392333"/>
    <lineage>
        <taxon>Bacteria</taxon>
        <taxon>Pseudomonadati</taxon>
        <taxon>Thermodesulfobacteriota</taxon>
        <taxon>Desulfuromonadia</taxon>
        <taxon>Desulfuromonadales</taxon>
        <taxon>Geoalkalibacteraceae</taxon>
        <taxon>Geoalkalibacter</taxon>
    </lineage>
</organism>
<dbReference type="SMART" id="SM00909">
    <property type="entry name" value="Germane"/>
    <property type="match status" value="1"/>
</dbReference>
<feature type="region of interest" description="Disordered" evidence="1">
    <location>
        <begin position="186"/>
        <end position="207"/>
    </location>
</feature>
<dbReference type="STRING" id="392333.SAMN05660860_00068"/>
<evidence type="ECO:0000256" key="1">
    <source>
        <dbReference type="SAM" id="MobiDB-lite"/>
    </source>
</evidence>
<sequence length="207" mass="22259">MIFDRTGKWIAGLVVLLLVVGALAFWAGKAGWFAPAQKGVETPAEAPAMREIILYFADLQGEFLVAEQREMPDCPDNEKCVHAVIEALIKGPRADLIPVLPPQTRVLGVAFDEETVTVDFTRDLVTRHPGGSISELLTVYGLANTLAVNFPHLRQVRILVAGQAVESLKGHVDLRAPVPADFRYGRPPLGVGGSDDLSTSPAQGGIQ</sequence>
<reference evidence="3 4" key="1">
    <citation type="submission" date="2016-10" db="EMBL/GenBank/DDBJ databases">
        <authorList>
            <person name="de Groot N.N."/>
        </authorList>
    </citation>
    <scope>NUCLEOTIDE SEQUENCE [LARGE SCALE GENOMIC DNA]</scope>
    <source>
        <strain evidence="3 4">DSM 17813</strain>
    </source>
</reference>